<proteinExistence type="predicted"/>
<reference evidence="2 3" key="1">
    <citation type="journal article" date="2019" name="Commun. Biol.">
        <title>The bagworm genome reveals a unique fibroin gene that provides high tensile strength.</title>
        <authorList>
            <person name="Kono N."/>
            <person name="Nakamura H."/>
            <person name="Ohtoshi R."/>
            <person name="Tomita M."/>
            <person name="Numata K."/>
            <person name="Arakawa K."/>
        </authorList>
    </citation>
    <scope>NUCLEOTIDE SEQUENCE [LARGE SCALE GENOMIC DNA]</scope>
</reference>
<accession>A0A4C1XB21</accession>
<sequence>MKAGRFFQIALTGSDFTSGMGSRVEIEIECATKIRIKRSSIEPKVVPRSELKAGQFGEQNGGQNEERDSDQDHD</sequence>
<feature type="region of interest" description="Disordered" evidence="1">
    <location>
        <begin position="42"/>
        <end position="74"/>
    </location>
</feature>
<name>A0A4C1XB21_EUMVA</name>
<dbReference type="Proteomes" id="UP000299102">
    <property type="component" value="Unassembled WGS sequence"/>
</dbReference>
<dbReference type="AlphaFoldDB" id="A0A4C1XB21"/>
<dbReference type="EMBL" id="BGZK01000763">
    <property type="protein sequence ID" value="GBP59505.1"/>
    <property type="molecule type" value="Genomic_DNA"/>
</dbReference>
<organism evidence="2 3">
    <name type="scientific">Eumeta variegata</name>
    <name type="common">Bagworm moth</name>
    <name type="synonym">Eumeta japonica</name>
    <dbReference type="NCBI Taxonomy" id="151549"/>
    <lineage>
        <taxon>Eukaryota</taxon>
        <taxon>Metazoa</taxon>
        <taxon>Ecdysozoa</taxon>
        <taxon>Arthropoda</taxon>
        <taxon>Hexapoda</taxon>
        <taxon>Insecta</taxon>
        <taxon>Pterygota</taxon>
        <taxon>Neoptera</taxon>
        <taxon>Endopterygota</taxon>
        <taxon>Lepidoptera</taxon>
        <taxon>Glossata</taxon>
        <taxon>Ditrysia</taxon>
        <taxon>Tineoidea</taxon>
        <taxon>Psychidae</taxon>
        <taxon>Oiketicinae</taxon>
        <taxon>Eumeta</taxon>
    </lineage>
</organism>
<gene>
    <name evidence="2" type="ORF">EVAR_42410_1</name>
</gene>
<feature type="compositionally biased region" description="Basic and acidic residues" evidence="1">
    <location>
        <begin position="42"/>
        <end position="51"/>
    </location>
</feature>
<feature type="compositionally biased region" description="Low complexity" evidence="1">
    <location>
        <begin position="54"/>
        <end position="63"/>
    </location>
</feature>
<evidence type="ECO:0000313" key="3">
    <source>
        <dbReference type="Proteomes" id="UP000299102"/>
    </source>
</evidence>
<protein>
    <submittedName>
        <fullName evidence="2">Uncharacterized protein</fullName>
    </submittedName>
</protein>
<evidence type="ECO:0000256" key="1">
    <source>
        <dbReference type="SAM" id="MobiDB-lite"/>
    </source>
</evidence>
<evidence type="ECO:0000313" key="2">
    <source>
        <dbReference type="EMBL" id="GBP59505.1"/>
    </source>
</evidence>
<feature type="compositionally biased region" description="Basic and acidic residues" evidence="1">
    <location>
        <begin position="64"/>
        <end position="74"/>
    </location>
</feature>
<comment type="caution">
    <text evidence="2">The sequence shown here is derived from an EMBL/GenBank/DDBJ whole genome shotgun (WGS) entry which is preliminary data.</text>
</comment>
<keyword evidence="3" id="KW-1185">Reference proteome</keyword>